<feature type="domain" description="SPOR" evidence="2">
    <location>
        <begin position="138"/>
        <end position="218"/>
    </location>
</feature>
<feature type="compositionally biased region" description="Low complexity" evidence="1">
    <location>
        <begin position="87"/>
        <end position="117"/>
    </location>
</feature>
<protein>
    <submittedName>
        <fullName evidence="3">SPOR domain-containing protein</fullName>
    </submittedName>
</protein>
<evidence type="ECO:0000256" key="1">
    <source>
        <dbReference type="SAM" id="MobiDB-lite"/>
    </source>
</evidence>
<dbReference type="Pfam" id="PF05036">
    <property type="entry name" value="SPOR"/>
    <property type="match status" value="2"/>
</dbReference>
<dbReference type="InterPro" id="IPR052521">
    <property type="entry name" value="Cell_div_SPOR-domain"/>
</dbReference>
<gene>
    <name evidence="3" type="ORF">ACFO6Q_18695</name>
</gene>
<proteinExistence type="predicted"/>
<feature type="compositionally biased region" description="Pro residues" evidence="1">
    <location>
        <begin position="118"/>
        <end position="135"/>
    </location>
</feature>
<evidence type="ECO:0000259" key="2">
    <source>
        <dbReference type="PROSITE" id="PS51724"/>
    </source>
</evidence>
<dbReference type="InterPro" id="IPR007730">
    <property type="entry name" value="SPOR-like_dom"/>
</dbReference>
<evidence type="ECO:0000313" key="3">
    <source>
        <dbReference type="EMBL" id="MFC4822360.1"/>
    </source>
</evidence>
<dbReference type="PANTHER" id="PTHR38687">
    <property type="entry name" value="CELL DIVISION PROTEIN DEDD-RELATED"/>
    <property type="match status" value="1"/>
</dbReference>
<dbReference type="InterPro" id="IPR036680">
    <property type="entry name" value="SPOR-like_sf"/>
</dbReference>
<dbReference type="PROSITE" id="PS51724">
    <property type="entry name" value="SPOR"/>
    <property type="match status" value="2"/>
</dbReference>
<name>A0ABV9QZ65_9GAMM</name>
<feature type="region of interest" description="Disordered" evidence="1">
    <location>
        <begin position="86"/>
        <end position="137"/>
    </location>
</feature>
<feature type="domain" description="SPOR" evidence="2">
    <location>
        <begin position="233"/>
        <end position="312"/>
    </location>
</feature>
<accession>A0ABV9QZ65</accession>
<dbReference type="SUPFAM" id="SSF110997">
    <property type="entry name" value="Sporulation related repeat"/>
    <property type="match status" value="2"/>
</dbReference>
<keyword evidence="4" id="KW-1185">Reference proteome</keyword>
<dbReference type="EMBL" id="JBHSHD010000016">
    <property type="protein sequence ID" value="MFC4822360.1"/>
    <property type="molecule type" value="Genomic_DNA"/>
</dbReference>
<dbReference type="Gene3D" id="3.30.70.1070">
    <property type="entry name" value="Sporulation related repeat"/>
    <property type="match status" value="2"/>
</dbReference>
<dbReference type="RefSeq" id="WP_380022637.1">
    <property type="nucleotide sequence ID" value="NZ_JBHSHD010000016.1"/>
</dbReference>
<organism evidence="3 4">
    <name type="scientific">Dokdonella ginsengisoli</name>
    <dbReference type="NCBI Taxonomy" id="363846"/>
    <lineage>
        <taxon>Bacteria</taxon>
        <taxon>Pseudomonadati</taxon>
        <taxon>Pseudomonadota</taxon>
        <taxon>Gammaproteobacteria</taxon>
        <taxon>Lysobacterales</taxon>
        <taxon>Rhodanobacteraceae</taxon>
        <taxon>Dokdonella</taxon>
    </lineage>
</organism>
<comment type="caution">
    <text evidence="3">The sequence shown here is derived from an EMBL/GenBank/DDBJ whole genome shotgun (WGS) entry which is preliminary data.</text>
</comment>
<dbReference type="Proteomes" id="UP001595886">
    <property type="component" value="Unassembled WGS sequence"/>
</dbReference>
<reference evidence="4" key="1">
    <citation type="journal article" date="2019" name="Int. J. Syst. Evol. Microbiol.">
        <title>The Global Catalogue of Microorganisms (GCM) 10K type strain sequencing project: providing services to taxonomists for standard genome sequencing and annotation.</title>
        <authorList>
            <consortium name="The Broad Institute Genomics Platform"/>
            <consortium name="The Broad Institute Genome Sequencing Center for Infectious Disease"/>
            <person name="Wu L."/>
            <person name="Ma J."/>
        </authorList>
    </citation>
    <scope>NUCLEOTIDE SEQUENCE [LARGE SCALE GENOMIC DNA]</scope>
    <source>
        <strain evidence="4">CCUG 30340</strain>
    </source>
</reference>
<sequence>MDLSLKQRLLGAAVLIALAVIFVPMFMSGSAPQKSAEMETSSLAIPPAPDREFQTRVLPVAPAPNSAPSAAAPVDENHVATVDTATAPKPAESPQPAAASPATTPTPTPVAKTTPAPAATPTPAPAAVPEAPKPAPGQAADGKYFVHLGVYTAIKNADELVAGLKKGGYPAFAESSSYQGKPASRVRVGPFTDRAAAEAARVRIKQIKPTVPGSVVQLAADAPADAAPAALPKNRAGAFAVQLGAMKTVEDANKLRDRVKNAGYAAFVDKIDSNGATLWRVRAGPEVDRAAADKLKTGIKDKLKLDGMIVTL</sequence>
<evidence type="ECO:0000313" key="4">
    <source>
        <dbReference type="Proteomes" id="UP001595886"/>
    </source>
</evidence>
<dbReference type="PANTHER" id="PTHR38687:SF1">
    <property type="entry name" value="CELL DIVISION PROTEIN DEDD"/>
    <property type="match status" value="1"/>
</dbReference>